<accession>A0A812ZN76</accession>
<gene>
    <name evidence="4" type="primary">cckA</name>
    <name evidence="4" type="ORF">SNEC2469_LOCUS25082</name>
</gene>
<protein>
    <submittedName>
        <fullName evidence="4">CckA protein</fullName>
    </submittedName>
</protein>
<comment type="caution">
    <text evidence="4">The sequence shown here is derived from an EMBL/GenBank/DDBJ whole genome shotgun (WGS) entry which is preliminary data.</text>
</comment>
<dbReference type="EMBL" id="CAJNJA010049029">
    <property type="protein sequence ID" value="CAE7835167.1"/>
    <property type="molecule type" value="Genomic_DNA"/>
</dbReference>
<dbReference type="Gene3D" id="3.40.50.2300">
    <property type="match status" value="1"/>
</dbReference>
<name>A0A812ZN76_9DINO</name>
<evidence type="ECO:0000313" key="5">
    <source>
        <dbReference type="Proteomes" id="UP000601435"/>
    </source>
</evidence>
<evidence type="ECO:0000256" key="2">
    <source>
        <dbReference type="PROSITE-ProRule" id="PRU00169"/>
    </source>
</evidence>
<evidence type="ECO:0000256" key="1">
    <source>
        <dbReference type="ARBA" id="ARBA00022553"/>
    </source>
</evidence>
<dbReference type="GO" id="GO:0000160">
    <property type="term" value="P:phosphorelay signal transduction system"/>
    <property type="evidence" value="ECO:0007669"/>
    <property type="project" value="InterPro"/>
</dbReference>
<dbReference type="InterPro" id="IPR011006">
    <property type="entry name" value="CheY-like_superfamily"/>
</dbReference>
<dbReference type="PANTHER" id="PTHR44591">
    <property type="entry name" value="STRESS RESPONSE REGULATOR PROTEIN 1"/>
    <property type="match status" value="1"/>
</dbReference>
<dbReference type="PANTHER" id="PTHR44591:SF21">
    <property type="entry name" value="TWO-COMPONENT RESPONSE REGULATOR"/>
    <property type="match status" value="1"/>
</dbReference>
<dbReference type="Proteomes" id="UP000601435">
    <property type="component" value="Unassembled WGS sequence"/>
</dbReference>
<dbReference type="Pfam" id="PF00072">
    <property type="entry name" value="Response_reg"/>
    <property type="match status" value="1"/>
</dbReference>
<evidence type="ECO:0000259" key="3">
    <source>
        <dbReference type="PROSITE" id="PS50110"/>
    </source>
</evidence>
<dbReference type="CDD" id="cd00156">
    <property type="entry name" value="REC"/>
    <property type="match status" value="1"/>
</dbReference>
<reference evidence="4" key="1">
    <citation type="submission" date="2021-02" db="EMBL/GenBank/DDBJ databases">
        <authorList>
            <person name="Dougan E. K."/>
            <person name="Rhodes N."/>
            <person name="Thang M."/>
            <person name="Chan C."/>
        </authorList>
    </citation>
    <scope>NUCLEOTIDE SEQUENCE</scope>
</reference>
<keyword evidence="5" id="KW-1185">Reference proteome</keyword>
<dbReference type="InterPro" id="IPR001789">
    <property type="entry name" value="Sig_transdc_resp-reg_receiver"/>
</dbReference>
<keyword evidence="1 2" id="KW-0597">Phosphoprotein</keyword>
<dbReference type="InterPro" id="IPR050595">
    <property type="entry name" value="Bact_response_regulator"/>
</dbReference>
<organism evidence="4 5">
    <name type="scientific">Symbiodinium necroappetens</name>
    <dbReference type="NCBI Taxonomy" id="1628268"/>
    <lineage>
        <taxon>Eukaryota</taxon>
        <taxon>Sar</taxon>
        <taxon>Alveolata</taxon>
        <taxon>Dinophyceae</taxon>
        <taxon>Suessiales</taxon>
        <taxon>Symbiodiniaceae</taxon>
        <taxon>Symbiodinium</taxon>
    </lineage>
</organism>
<dbReference type="PROSITE" id="PS50110">
    <property type="entry name" value="RESPONSE_REGULATORY"/>
    <property type="match status" value="1"/>
</dbReference>
<dbReference type="SMART" id="SM00448">
    <property type="entry name" value="REC"/>
    <property type="match status" value="1"/>
</dbReference>
<dbReference type="SUPFAM" id="SSF52172">
    <property type="entry name" value="CheY-like"/>
    <property type="match status" value="1"/>
</dbReference>
<feature type="modified residue" description="4-aspartylphosphate" evidence="2">
    <location>
        <position position="54"/>
    </location>
</feature>
<evidence type="ECO:0000313" key="4">
    <source>
        <dbReference type="EMBL" id="CAE7835167.1"/>
    </source>
</evidence>
<dbReference type="OrthoDB" id="449392at2759"/>
<proteinExistence type="predicted"/>
<sequence>MTGPKVLVVDDDSAVRAVAGEMLKRSNYQVTSADSGQAALDILRDDHFDLILLDVGMPGMSGVEAYQQIRQSLPQQKILFMTGYAEDDITDLANPNTHILPKPFSLKLFNDTISAII</sequence>
<dbReference type="AlphaFoldDB" id="A0A812ZN76"/>
<feature type="domain" description="Response regulatory" evidence="3">
    <location>
        <begin position="5"/>
        <end position="117"/>
    </location>
</feature>